<feature type="signal peptide" evidence="4">
    <location>
        <begin position="1"/>
        <end position="20"/>
    </location>
</feature>
<feature type="chain" id="PRO_5047042055" description="MAM domain-containing protein" evidence="4">
    <location>
        <begin position="21"/>
        <end position="670"/>
    </location>
</feature>
<dbReference type="CDD" id="cd00112">
    <property type="entry name" value="LDLa"/>
    <property type="match status" value="1"/>
</dbReference>
<accession>A0ABN8IML3</accession>
<keyword evidence="7" id="KW-1185">Reference proteome</keyword>
<evidence type="ECO:0000256" key="1">
    <source>
        <dbReference type="ARBA" id="ARBA00023157"/>
    </source>
</evidence>
<evidence type="ECO:0000256" key="2">
    <source>
        <dbReference type="PROSITE-ProRule" id="PRU00124"/>
    </source>
</evidence>
<keyword evidence="4" id="KW-0732">Signal</keyword>
<proteinExistence type="predicted"/>
<dbReference type="Gene3D" id="2.60.120.200">
    <property type="match status" value="2"/>
</dbReference>
<dbReference type="PROSITE" id="PS51257">
    <property type="entry name" value="PROKAR_LIPOPROTEIN"/>
    <property type="match status" value="1"/>
</dbReference>
<keyword evidence="1" id="KW-1015">Disulfide bond</keyword>
<reference evidence="6" key="1">
    <citation type="submission" date="2022-03" db="EMBL/GenBank/DDBJ databases">
        <authorList>
            <person name="Martin H S."/>
        </authorList>
    </citation>
    <scope>NUCLEOTIDE SEQUENCE</scope>
</reference>
<dbReference type="Proteomes" id="UP000837857">
    <property type="component" value="Chromosome 28"/>
</dbReference>
<dbReference type="InterPro" id="IPR013320">
    <property type="entry name" value="ConA-like_dom_sf"/>
</dbReference>
<evidence type="ECO:0000313" key="6">
    <source>
        <dbReference type="EMBL" id="CAH2062010.1"/>
    </source>
</evidence>
<dbReference type="Pfam" id="PF00629">
    <property type="entry name" value="MAM"/>
    <property type="match status" value="1"/>
</dbReference>
<feature type="non-terminal residue" evidence="6">
    <location>
        <position position="1"/>
    </location>
</feature>
<name>A0ABN8IML3_9NEOP</name>
<dbReference type="InterPro" id="IPR051560">
    <property type="entry name" value="MAM_domain-containing"/>
</dbReference>
<evidence type="ECO:0000313" key="7">
    <source>
        <dbReference type="Proteomes" id="UP000837857"/>
    </source>
</evidence>
<organism evidence="6 7">
    <name type="scientific">Iphiclides podalirius</name>
    <name type="common">scarce swallowtail</name>
    <dbReference type="NCBI Taxonomy" id="110791"/>
    <lineage>
        <taxon>Eukaryota</taxon>
        <taxon>Metazoa</taxon>
        <taxon>Ecdysozoa</taxon>
        <taxon>Arthropoda</taxon>
        <taxon>Hexapoda</taxon>
        <taxon>Insecta</taxon>
        <taxon>Pterygota</taxon>
        <taxon>Neoptera</taxon>
        <taxon>Endopterygota</taxon>
        <taxon>Lepidoptera</taxon>
        <taxon>Glossata</taxon>
        <taxon>Ditrysia</taxon>
        <taxon>Papilionoidea</taxon>
        <taxon>Papilionidae</taxon>
        <taxon>Papilioninae</taxon>
        <taxon>Iphiclides</taxon>
    </lineage>
</organism>
<dbReference type="SUPFAM" id="SSF57424">
    <property type="entry name" value="LDL receptor-like module"/>
    <property type="match status" value="1"/>
</dbReference>
<evidence type="ECO:0000259" key="5">
    <source>
        <dbReference type="PROSITE" id="PS50060"/>
    </source>
</evidence>
<feature type="region of interest" description="Disordered" evidence="3">
    <location>
        <begin position="22"/>
        <end position="74"/>
    </location>
</feature>
<dbReference type="EMBL" id="OW152840">
    <property type="protein sequence ID" value="CAH2062010.1"/>
    <property type="molecule type" value="Genomic_DNA"/>
</dbReference>
<dbReference type="PROSITE" id="PS50060">
    <property type="entry name" value="MAM_2"/>
    <property type="match status" value="2"/>
</dbReference>
<evidence type="ECO:0000256" key="4">
    <source>
        <dbReference type="SAM" id="SignalP"/>
    </source>
</evidence>
<feature type="domain" description="MAM" evidence="5">
    <location>
        <begin position="374"/>
        <end position="484"/>
    </location>
</feature>
<evidence type="ECO:0000256" key="3">
    <source>
        <dbReference type="SAM" id="MobiDB-lite"/>
    </source>
</evidence>
<dbReference type="PANTHER" id="PTHR23282:SF101">
    <property type="entry name" value="MAM DOMAIN-CONTAINING PROTEIN"/>
    <property type="match status" value="1"/>
</dbReference>
<feature type="compositionally biased region" description="Basic and acidic residues" evidence="3">
    <location>
        <begin position="22"/>
        <end position="47"/>
    </location>
</feature>
<protein>
    <recommendedName>
        <fullName evidence="5">MAM domain-containing protein</fullName>
    </recommendedName>
</protein>
<feature type="region of interest" description="Disordered" evidence="3">
    <location>
        <begin position="396"/>
        <end position="415"/>
    </location>
</feature>
<dbReference type="InterPro" id="IPR000998">
    <property type="entry name" value="MAM_dom"/>
</dbReference>
<dbReference type="InterPro" id="IPR002172">
    <property type="entry name" value="LDrepeatLR_classA_rpt"/>
</dbReference>
<dbReference type="PROSITE" id="PS50068">
    <property type="entry name" value="LDLRA_2"/>
    <property type="match status" value="1"/>
</dbReference>
<feature type="domain" description="MAM" evidence="5">
    <location>
        <begin position="140"/>
        <end position="320"/>
    </location>
</feature>
<dbReference type="SUPFAM" id="SSF49899">
    <property type="entry name" value="Concanavalin A-like lectins/glucanases"/>
    <property type="match status" value="2"/>
</dbReference>
<dbReference type="PANTHER" id="PTHR23282">
    <property type="entry name" value="APICAL ENDOSOMAL GLYCOPROTEIN PRECURSOR"/>
    <property type="match status" value="1"/>
</dbReference>
<comment type="caution">
    <text evidence="2">Lacks conserved residue(s) required for the propagation of feature annotation.</text>
</comment>
<dbReference type="Gene3D" id="4.10.400.10">
    <property type="entry name" value="Low-density Lipoprotein Receptor"/>
    <property type="match status" value="1"/>
</dbReference>
<feature type="compositionally biased region" description="Basic and acidic residues" evidence="3">
    <location>
        <begin position="58"/>
        <end position="69"/>
    </location>
</feature>
<sequence>MARWWLIVAALWITLAGCEYQHEGGRERRPSEKERSRSASAGRERGSFQRLSSLMNRTEARRDSRRRGDGNLNKLLQMNRKQKARPDDMMNDNEGAIAINPRTAENDTNSLTEKMKELRVEGPTYEAVNKEKYVPQVKGVFCNFEGYNESRVDMCTWQWNATVSSHGLGFSVATAADVVRMNESTRGLKFSGPGADADGNVAGHFLYLPVDPTMENMVIKSPPFRGLSEFCKFEAKLHQSKMQNASIRLISESTLSEVQWILQEVAGNNYETWHPLRFVIGKMQQEVRIIVEVTRPNFVSLGRSLPHIAIDNVRMVECLPEPPVFNGECQHRQLKCTIMNKDSCIKRQQVCDLVKDCDDGNDEYQNCDKMPFGSYCNFEAGACGFVNIPQPILKWSRHSGPTPTDKTGPNYDHTCGPPDPYAATPPLAPARSPPCAGYYFFVNMNVTGPNKERADFASTAVMRTVLFNPPPRVHGDAASKYYNCCMVSGNPSGGAVGLLNGEWELGAGLKIDGDAASKYYNCCMVSGNPSGGAVGLLYGEWELGAGLKIHGDAASKYYNCCMVSGNPSGGAVGLLNGEWELGAGPKIHGDAASKYYNCCMVSGNPSGGAVGLLYGEWELGAGLKIDGDAASKYYNCCMVSGNPSGGAVGLLNGEWELGAGPKIHGDAASK</sequence>
<dbReference type="SMART" id="SM00192">
    <property type="entry name" value="LDLa"/>
    <property type="match status" value="1"/>
</dbReference>
<gene>
    <name evidence="6" type="ORF">IPOD504_LOCUS11632</name>
</gene>
<dbReference type="InterPro" id="IPR036055">
    <property type="entry name" value="LDL_receptor-like_sf"/>
</dbReference>